<name>A0A317EGJ2_9PROT</name>
<dbReference type="AlphaFoldDB" id="A0A317EGJ2"/>
<evidence type="ECO:0000313" key="2">
    <source>
        <dbReference type="EMBL" id="PWR25434.1"/>
    </source>
</evidence>
<dbReference type="Pfam" id="PF22917">
    <property type="entry name" value="PRISE"/>
    <property type="match status" value="1"/>
</dbReference>
<dbReference type="OrthoDB" id="4392084at2"/>
<dbReference type="SMART" id="SM00822">
    <property type="entry name" value="PKS_KR"/>
    <property type="match status" value="1"/>
</dbReference>
<sequence>MAAITKDGRRTAIVSGGLGVIGRNLVDHLSESGEWNIIALSRRGADFESKATYVPIDLLDPVSSREVLAQFTDVDCIFHAAYQERQAPAEQVSANLDLLRNLVTGVAAASPGLSRVVHYEGAKYYGVHLGAFPTPAKESDARHMPPNFYYDQEDWLKEASAGASWDYVVLRPDVVCGFAVGSPMSLVTVLAVYALISKELGLPLKFPGTADCYTRLAQVTDAGQLAAASAWAIGNAAGGEAYNVTNGDLFRWNQLWPALARMFDMEVGGVQTIRLTEFMADKAPIWQRIVEKHGLRNIAYDKIAAWGFGDFVFRCDFDVISSMTKIRLAGFNQMVDSEAMFQRLFTGLRQRRVIP</sequence>
<dbReference type="Proteomes" id="UP000245461">
    <property type="component" value="Unassembled WGS sequence"/>
</dbReference>
<dbReference type="PANTHER" id="PTHR32487:SF0">
    <property type="entry name" value="3-OXO-DELTA(4,5)-STEROID 5-BETA-REDUCTASE"/>
    <property type="match status" value="1"/>
</dbReference>
<dbReference type="RefSeq" id="WP_109901423.1">
    <property type="nucleotide sequence ID" value="NZ_QGLE01000001.1"/>
</dbReference>
<dbReference type="Gene3D" id="3.40.50.720">
    <property type="entry name" value="NAD(P)-binding Rossmann-like Domain"/>
    <property type="match status" value="1"/>
</dbReference>
<dbReference type="InterPro" id="IPR057326">
    <property type="entry name" value="KR_dom"/>
</dbReference>
<dbReference type="SUPFAM" id="SSF51735">
    <property type="entry name" value="NAD(P)-binding Rossmann-fold domains"/>
    <property type="match status" value="1"/>
</dbReference>
<comment type="caution">
    <text evidence="2">The sequence shown here is derived from an EMBL/GenBank/DDBJ whole genome shotgun (WGS) entry which is preliminary data.</text>
</comment>
<feature type="domain" description="Ketoreductase" evidence="1">
    <location>
        <begin position="10"/>
        <end position="136"/>
    </location>
</feature>
<proteinExistence type="predicted"/>
<protein>
    <submittedName>
        <fullName evidence="2">NAD-dependent dehydratase</fullName>
    </submittedName>
</protein>
<dbReference type="CDD" id="cd08948">
    <property type="entry name" value="5beta-POR_like_SDR_a"/>
    <property type="match status" value="1"/>
</dbReference>
<organism evidence="2 3">
    <name type="scientific">Zavarzinia aquatilis</name>
    <dbReference type="NCBI Taxonomy" id="2211142"/>
    <lineage>
        <taxon>Bacteria</taxon>
        <taxon>Pseudomonadati</taxon>
        <taxon>Pseudomonadota</taxon>
        <taxon>Alphaproteobacteria</taxon>
        <taxon>Rhodospirillales</taxon>
        <taxon>Zavarziniaceae</taxon>
        <taxon>Zavarzinia</taxon>
    </lineage>
</organism>
<evidence type="ECO:0000259" key="1">
    <source>
        <dbReference type="SMART" id="SM00822"/>
    </source>
</evidence>
<reference evidence="2 3" key="1">
    <citation type="submission" date="2018-05" db="EMBL/GenBank/DDBJ databases">
        <title>Zavarzinia sp. HR-AS.</title>
        <authorList>
            <person name="Lee Y."/>
            <person name="Jeon C.O."/>
        </authorList>
    </citation>
    <scope>NUCLEOTIDE SEQUENCE [LARGE SCALE GENOMIC DNA]</scope>
    <source>
        <strain evidence="2 3">HR-AS</strain>
    </source>
</reference>
<accession>A0A317EGJ2</accession>
<dbReference type="EMBL" id="QGLE01000001">
    <property type="protein sequence ID" value="PWR25434.1"/>
    <property type="molecule type" value="Genomic_DNA"/>
</dbReference>
<dbReference type="PANTHER" id="PTHR32487">
    <property type="entry name" value="3-OXO-DELTA(4,5)-STEROID 5-BETA-REDUCTASE"/>
    <property type="match status" value="1"/>
</dbReference>
<evidence type="ECO:0000313" key="3">
    <source>
        <dbReference type="Proteomes" id="UP000245461"/>
    </source>
</evidence>
<dbReference type="InterPro" id="IPR036291">
    <property type="entry name" value="NAD(P)-bd_dom_sf"/>
</dbReference>
<dbReference type="InterPro" id="IPR013968">
    <property type="entry name" value="PKS_KR"/>
</dbReference>
<gene>
    <name evidence="2" type="ORF">DKG74_00160</name>
</gene>
<dbReference type="Pfam" id="PF08659">
    <property type="entry name" value="KR"/>
    <property type="match status" value="1"/>
</dbReference>
<keyword evidence="3" id="KW-1185">Reference proteome</keyword>
<dbReference type="InterPro" id="IPR055222">
    <property type="entry name" value="PRISE-like_Rossmann-fold"/>
</dbReference>